<evidence type="ECO:0000256" key="2">
    <source>
        <dbReference type="ARBA" id="ARBA00022692"/>
    </source>
</evidence>
<comment type="subcellular location">
    <subcellularLocation>
        <location evidence="7">Cell membrane</location>
        <topology evidence="7">Single-pass membrane protein</topology>
    </subcellularLocation>
</comment>
<feature type="transmembrane region" description="Helical" evidence="7">
    <location>
        <begin position="33"/>
        <end position="56"/>
    </location>
</feature>
<keyword evidence="1 7" id="KW-1003">Cell membrane</keyword>
<dbReference type="EC" id="4.2.2.29" evidence="7"/>
<keyword evidence="2 7" id="KW-0812">Transmembrane</keyword>
<evidence type="ECO:0000313" key="8">
    <source>
        <dbReference type="EMBL" id="MDN4481668.1"/>
    </source>
</evidence>
<evidence type="ECO:0000256" key="3">
    <source>
        <dbReference type="ARBA" id="ARBA00022989"/>
    </source>
</evidence>
<keyword evidence="9" id="KW-1185">Reference proteome</keyword>
<keyword evidence="5 7" id="KW-0456">Lyase</keyword>
<organism evidence="8 9">
    <name type="scientific">Demequina muriae</name>
    <dbReference type="NCBI Taxonomy" id="3051664"/>
    <lineage>
        <taxon>Bacteria</taxon>
        <taxon>Bacillati</taxon>
        <taxon>Actinomycetota</taxon>
        <taxon>Actinomycetes</taxon>
        <taxon>Micrococcales</taxon>
        <taxon>Demequinaceae</taxon>
        <taxon>Demequina</taxon>
    </lineage>
</organism>
<evidence type="ECO:0000313" key="9">
    <source>
        <dbReference type="Proteomes" id="UP001172708"/>
    </source>
</evidence>
<dbReference type="Proteomes" id="UP001172708">
    <property type="component" value="Unassembled WGS sequence"/>
</dbReference>
<protein>
    <recommendedName>
        <fullName evidence="7">Endolytic murein transglycosylase</fullName>
        <ecNumber evidence="7">4.2.2.29</ecNumber>
    </recommendedName>
    <alternativeName>
        <fullName evidence="7">Peptidoglycan lytic transglycosylase</fullName>
    </alternativeName>
    <alternativeName>
        <fullName evidence="7">Peptidoglycan polymerization terminase</fullName>
    </alternativeName>
</protein>
<accession>A0ABT8GJQ2</accession>
<evidence type="ECO:0000256" key="7">
    <source>
        <dbReference type="HAMAP-Rule" id="MF_02065"/>
    </source>
</evidence>
<keyword evidence="3 7" id="KW-1133">Transmembrane helix</keyword>
<dbReference type="PANTHER" id="PTHR30518">
    <property type="entry name" value="ENDOLYTIC MUREIN TRANSGLYCOSYLASE"/>
    <property type="match status" value="1"/>
</dbReference>
<comment type="function">
    <text evidence="7">Functions as a peptidoglycan terminase that cleaves nascent peptidoglycan strands endolytically to terminate their elongation.</text>
</comment>
<gene>
    <name evidence="7 8" type="primary">mltG</name>
    <name evidence="8" type="ORF">QQX02_12125</name>
</gene>
<comment type="similarity">
    <text evidence="7">Belongs to the transglycosylase MltG family.</text>
</comment>
<dbReference type="Pfam" id="PF02618">
    <property type="entry name" value="YceG"/>
    <property type="match status" value="1"/>
</dbReference>
<evidence type="ECO:0000256" key="5">
    <source>
        <dbReference type="ARBA" id="ARBA00023239"/>
    </source>
</evidence>
<dbReference type="RefSeq" id="WP_301143397.1">
    <property type="nucleotide sequence ID" value="NZ_JAUHQA010000001.1"/>
</dbReference>
<keyword evidence="4 7" id="KW-0472">Membrane</keyword>
<dbReference type="InterPro" id="IPR003770">
    <property type="entry name" value="MLTG-like"/>
</dbReference>
<comment type="caution">
    <text evidence="8">The sequence shown here is derived from an EMBL/GenBank/DDBJ whole genome shotgun (WGS) entry which is preliminary data.</text>
</comment>
<dbReference type="Gene3D" id="3.30.1490.480">
    <property type="entry name" value="Endolytic murein transglycosylase"/>
    <property type="match status" value="1"/>
</dbReference>
<dbReference type="PANTHER" id="PTHR30518:SF2">
    <property type="entry name" value="ENDOLYTIC MUREIN TRANSGLYCOSYLASE"/>
    <property type="match status" value="1"/>
</dbReference>
<dbReference type="HAMAP" id="MF_02065">
    <property type="entry name" value="MltG"/>
    <property type="match status" value="1"/>
</dbReference>
<evidence type="ECO:0000256" key="6">
    <source>
        <dbReference type="ARBA" id="ARBA00023316"/>
    </source>
</evidence>
<evidence type="ECO:0000256" key="4">
    <source>
        <dbReference type="ARBA" id="ARBA00023136"/>
    </source>
</evidence>
<reference evidence="8" key="1">
    <citation type="submission" date="2023-06" db="EMBL/GenBank/DDBJ databases">
        <title>Egi l300058.</title>
        <authorList>
            <person name="Gao L."/>
            <person name="Fang B.-Z."/>
            <person name="Li W.-J."/>
        </authorList>
    </citation>
    <scope>NUCLEOTIDE SEQUENCE</scope>
    <source>
        <strain evidence="8">EGI L300058</strain>
    </source>
</reference>
<dbReference type="EMBL" id="JAUHQA010000001">
    <property type="protein sequence ID" value="MDN4481668.1"/>
    <property type="molecule type" value="Genomic_DNA"/>
</dbReference>
<proteinExistence type="inferred from homology"/>
<evidence type="ECO:0000256" key="1">
    <source>
        <dbReference type="ARBA" id="ARBA00022475"/>
    </source>
</evidence>
<keyword evidence="6 7" id="KW-0961">Cell wall biogenesis/degradation</keyword>
<comment type="catalytic activity">
    <reaction evidence="7">
        <text>a peptidoglycan chain = a peptidoglycan chain with N-acetyl-1,6-anhydromuramyl-[peptide] at the reducing end + a peptidoglycan chain with N-acetylglucosamine at the non-reducing end.</text>
        <dbReference type="EC" id="4.2.2.29"/>
    </reaction>
</comment>
<feature type="site" description="Important for catalytic activity" evidence="7">
    <location>
        <position position="251"/>
    </location>
</feature>
<sequence length="383" mass="42050">MTDLFHAQTETTTTSLDMRRLQRQKRRQTRQKWTLVVSAVALVVLAIGGSIAYNFLGSFESESTEIADYEGAGQGVVQVVVEQGDTGADIAQTLFESGVVASPESFIREANASADAGRITPGYYFLQREMKAEFALLALLDPGNKNELTITIPEGRTVDSYFEAIANLTDYSKSDIEAVAEDTDALGLPEEADGILEGWLFPATYTFTPDAQPADILAEMIEATVNVLERNGVEQDRWMEVMTVASIIEREARLEEDRPMVGGVIYNRLDIDMRLEMDSTVKYISPSEGVFTSSEERAIDDPYNTYMYTGLPPSPIAAPGEAAIKAAADPAQHDFLFFVTVNTDTGETRYAETFDEHQDNVALLQEWAQAKAAEAEDAEGATD</sequence>
<name>A0ABT8GJQ2_9MICO</name>
<dbReference type="NCBIfam" id="TIGR00247">
    <property type="entry name" value="endolytic transglycosylase MltG"/>
    <property type="match status" value="1"/>
</dbReference>